<accession>A0A8T0TRB2</accession>
<sequence length="158" mass="16956">MPTHASPSACPFLGRSAYAALKGPCPTTSALPQALAPAADRRRDDTAAPRLRRRGCRRGGPHRRPPQGAPHTRLRHARLQQLQALLPRLLPLARHQGRLPPPPRARRPGATPLTTKHSPRSSTGAARRPPRALQVFPLLPFTPSPSPLPSSDPSLAAA</sequence>
<gene>
    <name evidence="2" type="ORF">PVAP13_4KG131205</name>
</gene>
<feature type="region of interest" description="Disordered" evidence="1">
    <location>
        <begin position="25"/>
        <end position="73"/>
    </location>
</feature>
<comment type="caution">
    <text evidence="2">The sequence shown here is derived from an EMBL/GenBank/DDBJ whole genome shotgun (WGS) entry which is preliminary data.</text>
</comment>
<dbReference type="AlphaFoldDB" id="A0A8T0TRB2"/>
<evidence type="ECO:0000256" key="1">
    <source>
        <dbReference type="SAM" id="MobiDB-lite"/>
    </source>
</evidence>
<reference evidence="2" key="1">
    <citation type="submission" date="2020-05" db="EMBL/GenBank/DDBJ databases">
        <title>WGS assembly of Panicum virgatum.</title>
        <authorList>
            <person name="Lovell J.T."/>
            <person name="Jenkins J."/>
            <person name="Shu S."/>
            <person name="Juenger T.E."/>
            <person name="Schmutz J."/>
        </authorList>
    </citation>
    <scope>NUCLEOTIDE SEQUENCE</scope>
    <source>
        <strain evidence="2">AP13</strain>
    </source>
</reference>
<protein>
    <submittedName>
        <fullName evidence="2">Uncharacterized protein</fullName>
    </submittedName>
</protein>
<dbReference type="EMBL" id="CM029043">
    <property type="protein sequence ID" value="KAG2611336.1"/>
    <property type="molecule type" value="Genomic_DNA"/>
</dbReference>
<feature type="region of interest" description="Disordered" evidence="1">
    <location>
        <begin position="86"/>
        <end position="158"/>
    </location>
</feature>
<feature type="compositionally biased region" description="Basic residues" evidence="1">
    <location>
        <begin position="50"/>
        <end position="65"/>
    </location>
</feature>
<organism evidence="2 3">
    <name type="scientific">Panicum virgatum</name>
    <name type="common">Blackwell switchgrass</name>
    <dbReference type="NCBI Taxonomy" id="38727"/>
    <lineage>
        <taxon>Eukaryota</taxon>
        <taxon>Viridiplantae</taxon>
        <taxon>Streptophyta</taxon>
        <taxon>Embryophyta</taxon>
        <taxon>Tracheophyta</taxon>
        <taxon>Spermatophyta</taxon>
        <taxon>Magnoliopsida</taxon>
        <taxon>Liliopsida</taxon>
        <taxon>Poales</taxon>
        <taxon>Poaceae</taxon>
        <taxon>PACMAD clade</taxon>
        <taxon>Panicoideae</taxon>
        <taxon>Panicodae</taxon>
        <taxon>Paniceae</taxon>
        <taxon>Panicinae</taxon>
        <taxon>Panicum</taxon>
        <taxon>Panicum sect. Hiantes</taxon>
    </lineage>
</organism>
<name>A0A8T0TRB2_PANVG</name>
<evidence type="ECO:0000313" key="2">
    <source>
        <dbReference type="EMBL" id="KAG2611336.1"/>
    </source>
</evidence>
<keyword evidence="3" id="KW-1185">Reference proteome</keyword>
<feature type="compositionally biased region" description="Pro residues" evidence="1">
    <location>
        <begin position="140"/>
        <end position="150"/>
    </location>
</feature>
<evidence type="ECO:0000313" key="3">
    <source>
        <dbReference type="Proteomes" id="UP000823388"/>
    </source>
</evidence>
<proteinExistence type="predicted"/>
<dbReference type="Proteomes" id="UP000823388">
    <property type="component" value="Chromosome 4K"/>
</dbReference>